<dbReference type="InterPro" id="IPR019593">
    <property type="entry name" value="Spore_coat_protein_Z/Y"/>
</dbReference>
<dbReference type="Proteomes" id="UP000682403">
    <property type="component" value="Unassembled WGS sequence"/>
</dbReference>
<organism evidence="1 2">
    <name type="scientific">Metabacillus flavus</name>
    <dbReference type="NCBI Taxonomy" id="2823519"/>
    <lineage>
        <taxon>Bacteria</taxon>
        <taxon>Bacillati</taxon>
        <taxon>Bacillota</taxon>
        <taxon>Bacilli</taxon>
        <taxon>Bacillales</taxon>
        <taxon>Bacillaceae</taxon>
        <taxon>Metabacillus</taxon>
    </lineage>
</organism>
<dbReference type="Pfam" id="PF10612">
    <property type="entry name" value="Spore-coat_CotZ"/>
    <property type="match status" value="1"/>
</dbReference>
<keyword evidence="2" id="KW-1185">Reference proteome</keyword>
<protein>
    <submittedName>
        <fullName evidence="1">Uncharacterized protein</fullName>
    </submittedName>
</protein>
<gene>
    <name evidence="1" type="ORF">J9317_03810</name>
</gene>
<dbReference type="RefSeq" id="WP_211556557.1">
    <property type="nucleotide sequence ID" value="NZ_JAGVRK010000001.1"/>
</dbReference>
<proteinExistence type="predicted"/>
<name>A0ABS5LAZ3_9BACI</name>
<accession>A0ABS5LAZ3</accession>
<sequence length="135" mass="15763">MRMHVDPLLKKLHQIKTLQDAIEEPDKIQRLFILESKRDTIPLLFYLNNGNVFQTSGNIGRQKGSNSFITPFFRMEDIHPPSYVTLSLLKPHYDHLYPTDLYDVSKLTKTNLFFEMNCKVFGGVQYLDSILVKEN</sequence>
<evidence type="ECO:0000313" key="1">
    <source>
        <dbReference type="EMBL" id="MBS2967901.1"/>
    </source>
</evidence>
<comment type="caution">
    <text evidence="1">The sequence shown here is derived from an EMBL/GenBank/DDBJ whole genome shotgun (WGS) entry which is preliminary data.</text>
</comment>
<reference evidence="1 2" key="1">
    <citation type="submission" date="2021-04" db="EMBL/GenBank/DDBJ databases">
        <title>Metabacillus sp. strain KIGAM252 whole genome sequence.</title>
        <authorList>
            <person name="Seo M.-J."/>
            <person name="Cho E.-S."/>
            <person name="Hwang C.Y."/>
            <person name="Yoon D.J."/>
        </authorList>
    </citation>
    <scope>NUCLEOTIDE SEQUENCE [LARGE SCALE GENOMIC DNA]</scope>
    <source>
        <strain evidence="1 2">KIGAM252</strain>
    </source>
</reference>
<evidence type="ECO:0000313" key="2">
    <source>
        <dbReference type="Proteomes" id="UP000682403"/>
    </source>
</evidence>
<dbReference type="EMBL" id="JAGVRK010000001">
    <property type="protein sequence ID" value="MBS2967901.1"/>
    <property type="molecule type" value="Genomic_DNA"/>
</dbReference>